<dbReference type="GeneID" id="14865820"/>
<dbReference type="EMBL" id="GL883029">
    <property type="protein sequence ID" value="EGG14448.1"/>
    <property type="molecule type" value="Genomic_DNA"/>
</dbReference>
<dbReference type="Proteomes" id="UP000007797">
    <property type="component" value="Unassembled WGS sequence"/>
</dbReference>
<organism evidence="1 2">
    <name type="scientific">Cavenderia fasciculata</name>
    <name type="common">Slime mold</name>
    <name type="synonym">Dictyostelium fasciculatum</name>
    <dbReference type="NCBI Taxonomy" id="261658"/>
    <lineage>
        <taxon>Eukaryota</taxon>
        <taxon>Amoebozoa</taxon>
        <taxon>Evosea</taxon>
        <taxon>Eumycetozoa</taxon>
        <taxon>Dictyostelia</taxon>
        <taxon>Acytosteliales</taxon>
        <taxon>Cavenderiaceae</taxon>
        <taxon>Cavenderia</taxon>
    </lineage>
</organism>
<protein>
    <recommendedName>
        <fullName evidence="3">Ankyrin repeat-containing protein</fullName>
    </recommendedName>
</protein>
<dbReference type="InterPro" id="IPR036770">
    <property type="entry name" value="Ankyrin_rpt-contain_sf"/>
</dbReference>
<accession>F4QCM0</accession>
<dbReference type="STRING" id="1054147.F4QCM0"/>
<dbReference type="SUPFAM" id="SSF48403">
    <property type="entry name" value="Ankyrin repeat"/>
    <property type="match status" value="1"/>
</dbReference>
<evidence type="ECO:0000313" key="2">
    <source>
        <dbReference type="Proteomes" id="UP000007797"/>
    </source>
</evidence>
<evidence type="ECO:0008006" key="3">
    <source>
        <dbReference type="Google" id="ProtNLM"/>
    </source>
</evidence>
<gene>
    <name evidence="1" type="ORF">DFA_12220</name>
</gene>
<keyword evidence="2" id="KW-1185">Reference proteome</keyword>
<dbReference type="RefSeq" id="XP_004353857.1">
    <property type="nucleotide sequence ID" value="XM_004353805.1"/>
</dbReference>
<dbReference type="OrthoDB" id="24005at2759"/>
<dbReference type="AlphaFoldDB" id="F4QCM0"/>
<sequence>MIFDQKRKMTTTKELLLHIYRNRFLIDTIKHHNRSDQQRRDVGCCIERISRYDHWYTAEQMLSNKHDQQAHTNLLIDKLKRGIHVPFTEKSIAMICRRVDDLEQFKYLYQVKRNSFLGGDLVQSACKAGNLQIIKLLLDQEHPIKLSTEGSYLSALKHGHQHVLQFLIDHRIMFPIDEMTSQFKLVPISFGMIKAAKWLKANYRSTSIEYNQYLDSLELALDDFLVRHPHQLNNLSYINRYLKGKMMLQGLGITEMLELEMEDQQIHIEKTMDAMNTGTNAFTSYRIFKHVRLEDLPTVIQMFSGEREQAMEYAMMREDSDAVSVIMLMRDNDYPIPLNSFTPYTIKSEQVCYTRTTRRTL</sequence>
<dbReference type="KEGG" id="dfa:DFA_12220"/>
<evidence type="ECO:0000313" key="1">
    <source>
        <dbReference type="EMBL" id="EGG14448.1"/>
    </source>
</evidence>
<reference evidence="2" key="1">
    <citation type="journal article" date="2011" name="Genome Res.">
        <title>Phylogeny-wide analysis of social amoeba genomes highlights ancient origins for complex intercellular communication.</title>
        <authorList>
            <person name="Heidel A.J."/>
            <person name="Lawal H.M."/>
            <person name="Felder M."/>
            <person name="Schilde C."/>
            <person name="Helps N.R."/>
            <person name="Tunggal B."/>
            <person name="Rivero F."/>
            <person name="John U."/>
            <person name="Schleicher M."/>
            <person name="Eichinger L."/>
            <person name="Platzer M."/>
            <person name="Noegel A.A."/>
            <person name="Schaap P."/>
            <person name="Gloeckner G."/>
        </authorList>
    </citation>
    <scope>NUCLEOTIDE SEQUENCE [LARGE SCALE GENOMIC DNA]</scope>
    <source>
        <strain evidence="2">SH3</strain>
    </source>
</reference>
<name>F4QCM0_CACFS</name>
<proteinExistence type="predicted"/>